<feature type="transmembrane region" description="Helical" evidence="1">
    <location>
        <begin position="87"/>
        <end position="113"/>
    </location>
</feature>
<dbReference type="AlphaFoldDB" id="A0A812LLK9"/>
<protein>
    <submittedName>
        <fullName evidence="2">RPS6 protein</fullName>
    </submittedName>
</protein>
<reference evidence="2" key="1">
    <citation type="submission" date="2021-02" db="EMBL/GenBank/DDBJ databases">
        <authorList>
            <person name="Dougan E. K."/>
            <person name="Rhodes N."/>
            <person name="Thang M."/>
            <person name="Chan C."/>
        </authorList>
    </citation>
    <scope>NUCLEOTIDE SEQUENCE</scope>
</reference>
<feature type="transmembrane region" description="Helical" evidence="1">
    <location>
        <begin position="49"/>
        <end position="75"/>
    </location>
</feature>
<dbReference type="Proteomes" id="UP000604046">
    <property type="component" value="Unassembled WGS sequence"/>
</dbReference>
<accession>A0A812LLK9</accession>
<feature type="transmembrane region" description="Helical" evidence="1">
    <location>
        <begin position="383"/>
        <end position="404"/>
    </location>
</feature>
<feature type="transmembrane region" description="Helical" evidence="1">
    <location>
        <begin position="352"/>
        <end position="371"/>
    </location>
</feature>
<keyword evidence="3" id="KW-1185">Reference proteome</keyword>
<feature type="transmembrane region" description="Helical" evidence="1">
    <location>
        <begin position="150"/>
        <end position="174"/>
    </location>
</feature>
<dbReference type="InterPro" id="IPR035897">
    <property type="entry name" value="Toll_tir_struct_dom_sf"/>
</dbReference>
<proteinExistence type="predicted"/>
<name>A0A812LLK9_9DINO</name>
<feature type="transmembrane region" description="Helical" evidence="1">
    <location>
        <begin position="195"/>
        <end position="214"/>
    </location>
</feature>
<evidence type="ECO:0000313" key="2">
    <source>
        <dbReference type="EMBL" id="CAE7243445.1"/>
    </source>
</evidence>
<feature type="transmembrane region" description="Helical" evidence="1">
    <location>
        <begin position="245"/>
        <end position="266"/>
    </location>
</feature>
<sequence length="768" mass="83520">MVYKCFGRASRCSGGPPGSCAPGRDPATVTCNDCLPGRMPLQDGSCGPCIATSFAVFGFVVLALVFGIALVYVVLALHADRATQPGHLFLGVVAVSQLVTLIQQLVVVSKLGIEWHAPVDEILKSLAIFGVDLDMIALPCVATVGPVLKYVLTVSVAPILAGIALALHLSAVAYKRYVWQGLKVRLDSIQLLRTLGSLVSLLFIGIFTALVAPFQCNSHPNGRKTIQQYASVFCNLRDAHLQMSVIGAVACLMPLCFLAVCIWIICVELPKRVLRADATYYRACSFLWLRFRPGGERFAIFMLVRNALMVLCPLLPSVSVKLAALNVLLYLSLIAMTLSQPWRVPASNVLDTLLHVGLLVVLYMASLFAGHGVDDASLVQATAISLFFMLMMPVAVAVVVLYGLGLHFVRRSRKPWHFFLSHHKRAAGSFARLLKIQLQQRKQRGAALNAFLDTDNLRDLTELFNFVQDSETFVILASPGILARKWCVGEIVTAKLHKVHTVIVRWPNFTDPTATMHENLSFAIPGVEALTAYSISLHDVSSTLRWIKTLESFSFPHSLDAESIGKICDALTGGVLPSLSSLERKTARPDCVILVDPRNQEAVATAHVLLELLRLGKEVRLSPVVLKAGDRVPDYVAKALLVCSSGCFQSEALASWLIRLPTPKCAILPILAEPDFAVPTEPFENAAAGVAGAFTDSERAAYAQVLEVVFQEIASVLAPQSYSSTQEDLELRAKQIAFRLQSKGSSRRIDTGSVRSIPGEVSEGLFRI</sequence>
<organism evidence="2 3">
    <name type="scientific">Symbiodinium natans</name>
    <dbReference type="NCBI Taxonomy" id="878477"/>
    <lineage>
        <taxon>Eukaryota</taxon>
        <taxon>Sar</taxon>
        <taxon>Alveolata</taxon>
        <taxon>Dinophyceae</taxon>
        <taxon>Suessiales</taxon>
        <taxon>Symbiodiniaceae</taxon>
        <taxon>Symbiodinium</taxon>
    </lineage>
</organism>
<dbReference type="Gene3D" id="3.40.50.10140">
    <property type="entry name" value="Toll/interleukin-1 receptor homology (TIR) domain"/>
    <property type="match status" value="1"/>
</dbReference>
<evidence type="ECO:0000256" key="1">
    <source>
        <dbReference type="SAM" id="Phobius"/>
    </source>
</evidence>
<dbReference type="EMBL" id="CAJNDS010001001">
    <property type="protein sequence ID" value="CAE7243445.1"/>
    <property type="molecule type" value="Genomic_DNA"/>
</dbReference>
<comment type="caution">
    <text evidence="2">The sequence shown here is derived from an EMBL/GenBank/DDBJ whole genome shotgun (WGS) entry which is preliminary data.</text>
</comment>
<evidence type="ECO:0000313" key="3">
    <source>
        <dbReference type="Proteomes" id="UP000604046"/>
    </source>
</evidence>
<dbReference type="SUPFAM" id="SSF52200">
    <property type="entry name" value="Toll/Interleukin receptor TIR domain"/>
    <property type="match status" value="1"/>
</dbReference>
<gene>
    <name evidence="2" type="primary">RPS6</name>
    <name evidence="2" type="ORF">SNAT2548_LOCUS11288</name>
</gene>
<dbReference type="OrthoDB" id="410548at2759"/>
<keyword evidence="1" id="KW-0812">Transmembrane</keyword>
<keyword evidence="1" id="KW-0472">Membrane</keyword>
<keyword evidence="1" id="KW-1133">Transmembrane helix</keyword>